<organism evidence="8 9">
    <name type="scientific">Paraburkholderia podalyriae</name>
    <dbReference type="NCBI Taxonomy" id="1938811"/>
    <lineage>
        <taxon>Bacteria</taxon>
        <taxon>Pseudomonadati</taxon>
        <taxon>Pseudomonadota</taxon>
        <taxon>Betaproteobacteria</taxon>
        <taxon>Burkholderiales</taxon>
        <taxon>Burkholderiaceae</taxon>
        <taxon>Paraburkholderia</taxon>
    </lineage>
</organism>
<dbReference type="Pfam" id="PF00512">
    <property type="entry name" value="HisKA"/>
    <property type="match status" value="1"/>
</dbReference>
<dbReference type="Proteomes" id="UP000736373">
    <property type="component" value="Unassembled WGS sequence"/>
</dbReference>
<gene>
    <name evidence="8" type="ORF">F6X42_41515</name>
</gene>
<feature type="domain" description="Histidine kinase" evidence="7">
    <location>
        <begin position="158"/>
        <end position="373"/>
    </location>
</feature>
<evidence type="ECO:0000256" key="1">
    <source>
        <dbReference type="ARBA" id="ARBA00000085"/>
    </source>
</evidence>
<dbReference type="EMBL" id="VZQQ01000123">
    <property type="protein sequence ID" value="MBC8752627.1"/>
    <property type="molecule type" value="Genomic_DNA"/>
</dbReference>
<comment type="caution">
    <text evidence="8">The sequence shown here is derived from an EMBL/GenBank/DDBJ whole genome shotgun (WGS) entry which is preliminary data.</text>
</comment>
<keyword evidence="3" id="KW-0597">Phosphoprotein</keyword>
<dbReference type="PANTHER" id="PTHR43047">
    <property type="entry name" value="TWO-COMPONENT HISTIDINE PROTEIN KINASE"/>
    <property type="match status" value="1"/>
</dbReference>
<dbReference type="EC" id="2.7.13.3" evidence="2"/>
<protein>
    <recommendedName>
        <fullName evidence="2">histidine kinase</fullName>
        <ecNumber evidence="2">2.7.13.3</ecNumber>
    </recommendedName>
</protein>
<dbReference type="InterPro" id="IPR036097">
    <property type="entry name" value="HisK_dim/P_sf"/>
</dbReference>
<dbReference type="InterPro" id="IPR036890">
    <property type="entry name" value="HATPase_C_sf"/>
</dbReference>
<dbReference type="RefSeq" id="WP_187639467.1">
    <property type="nucleotide sequence ID" value="NZ_VZQQ01000123.1"/>
</dbReference>
<name>A0ABR7Q249_9BURK</name>
<dbReference type="PANTHER" id="PTHR43047:SF72">
    <property type="entry name" value="OSMOSENSING HISTIDINE PROTEIN KINASE SLN1"/>
    <property type="match status" value="1"/>
</dbReference>
<dbReference type="SUPFAM" id="SSF55874">
    <property type="entry name" value="ATPase domain of HSP90 chaperone/DNA topoisomerase II/histidine kinase"/>
    <property type="match status" value="1"/>
</dbReference>
<dbReference type="Pfam" id="PF02518">
    <property type="entry name" value="HATPase_c"/>
    <property type="match status" value="1"/>
</dbReference>
<evidence type="ECO:0000256" key="5">
    <source>
        <dbReference type="ARBA" id="ARBA00022777"/>
    </source>
</evidence>
<evidence type="ECO:0000313" key="8">
    <source>
        <dbReference type="EMBL" id="MBC8752627.1"/>
    </source>
</evidence>
<keyword evidence="9" id="KW-1185">Reference proteome</keyword>
<dbReference type="PRINTS" id="PR00344">
    <property type="entry name" value="BCTRLSENSOR"/>
</dbReference>
<dbReference type="SUPFAM" id="SSF47384">
    <property type="entry name" value="Homodimeric domain of signal transducing histidine kinase"/>
    <property type="match status" value="1"/>
</dbReference>
<dbReference type="Gene3D" id="3.30.565.10">
    <property type="entry name" value="Histidine kinase-like ATPase, C-terminal domain"/>
    <property type="match status" value="1"/>
</dbReference>
<evidence type="ECO:0000256" key="6">
    <source>
        <dbReference type="SAM" id="MobiDB-lite"/>
    </source>
</evidence>
<dbReference type="SMART" id="SM00387">
    <property type="entry name" value="HATPase_c"/>
    <property type="match status" value="1"/>
</dbReference>
<accession>A0ABR7Q249</accession>
<dbReference type="InterPro" id="IPR003661">
    <property type="entry name" value="HisK_dim/P_dom"/>
</dbReference>
<evidence type="ECO:0000256" key="3">
    <source>
        <dbReference type="ARBA" id="ARBA00022553"/>
    </source>
</evidence>
<keyword evidence="4" id="KW-0808">Transferase</keyword>
<dbReference type="SMART" id="SM00388">
    <property type="entry name" value="HisKA"/>
    <property type="match status" value="1"/>
</dbReference>
<dbReference type="InterPro" id="IPR005467">
    <property type="entry name" value="His_kinase_dom"/>
</dbReference>
<dbReference type="InterPro" id="IPR003594">
    <property type="entry name" value="HATPase_dom"/>
</dbReference>
<keyword evidence="5 8" id="KW-0418">Kinase</keyword>
<proteinExistence type="predicted"/>
<sequence>MRLADFISRNMEPILAQWEAFAATLLPAAANMESSGLRNDAQQILHAVAKDLRTSQTREAQYEKSLGRAPALIDATETAAQTHALLRARAGFDINQLAAEYRALRASVLRLWMDDCEPKAPDLNDIVRFNEAIDQALAESVGFFSAQVEQNRNLLLGMMGHDMRSPLQAIQVTASYLAALNAGNRVSEAAARLIRSGARIQALLDDLCDFNRTRLGLGINVMPTSIDLARVLADEIDELRAVHPDRQLELHVRGNLQGVWDGRRLQQLLQNLVLNAIKYGAQDTPVRVEVTGDATQVHIDVRNSGPAIERESLARIFDPLTRGADQQGEHDSATSLGLGLYIASEIAKAHHGAIDARSDETETSFSVSLPRADGTANGD</sequence>
<evidence type="ECO:0000313" key="9">
    <source>
        <dbReference type="Proteomes" id="UP000736373"/>
    </source>
</evidence>
<evidence type="ECO:0000259" key="7">
    <source>
        <dbReference type="PROSITE" id="PS50109"/>
    </source>
</evidence>
<reference evidence="8 9" key="1">
    <citation type="submission" date="2019-09" db="EMBL/GenBank/DDBJ databases">
        <title>Paraburkholderia podalyriae sp. nov., A South African Podalyria-associated rhizobium.</title>
        <authorList>
            <person name="Mavima L."/>
            <person name="Beukes C.W."/>
            <person name="Palmer M."/>
            <person name="De Meyer S.E."/>
            <person name="James E.K."/>
            <person name="Maluk M."/>
            <person name="Avontuur J.R."/>
            <person name="Chan W.Y."/>
            <person name="Venter S.N."/>
            <person name="Steenkamp E.T."/>
        </authorList>
    </citation>
    <scope>NUCLEOTIDE SEQUENCE [LARGE SCALE GENOMIC DNA]</scope>
    <source>
        <strain evidence="8 9">WC7.3b</strain>
    </source>
</reference>
<evidence type="ECO:0000256" key="2">
    <source>
        <dbReference type="ARBA" id="ARBA00012438"/>
    </source>
</evidence>
<evidence type="ECO:0000256" key="4">
    <source>
        <dbReference type="ARBA" id="ARBA00022679"/>
    </source>
</evidence>
<feature type="region of interest" description="Disordered" evidence="6">
    <location>
        <begin position="353"/>
        <end position="379"/>
    </location>
</feature>
<dbReference type="GO" id="GO:0016301">
    <property type="term" value="F:kinase activity"/>
    <property type="evidence" value="ECO:0007669"/>
    <property type="project" value="UniProtKB-KW"/>
</dbReference>
<dbReference type="InterPro" id="IPR004358">
    <property type="entry name" value="Sig_transdc_His_kin-like_C"/>
</dbReference>
<dbReference type="PROSITE" id="PS50109">
    <property type="entry name" value="HIS_KIN"/>
    <property type="match status" value="1"/>
</dbReference>
<comment type="catalytic activity">
    <reaction evidence="1">
        <text>ATP + protein L-histidine = ADP + protein N-phospho-L-histidine.</text>
        <dbReference type="EC" id="2.7.13.3"/>
    </reaction>
</comment>
<dbReference type="Gene3D" id="1.10.287.130">
    <property type="match status" value="1"/>
</dbReference>
<dbReference type="CDD" id="cd00082">
    <property type="entry name" value="HisKA"/>
    <property type="match status" value="1"/>
</dbReference>